<dbReference type="PANTHER" id="PTHR12835">
    <property type="entry name" value="BIOTIN PROTEIN LIGASE"/>
    <property type="match status" value="1"/>
</dbReference>
<dbReference type="GO" id="GO:0005737">
    <property type="term" value="C:cytoplasm"/>
    <property type="evidence" value="ECO:0007669"/>
    <property type="project" value="TreeGrafter"/>
</dbReference>
<name>A0A2S6I3E5_9BACT</name>
<evidence type="ECO:0000313" key="3">
    <source>
        <dbReference type="EMBL" id="PPK85697.1"/>
    </source>
</evidence>
<dbReference type="CDD" id="cd16442">
    <property type="entry name" value="BPL"/>
    <property type="match status" value="1"/>
</dbReference>
<feature type="domain" description="BPL/LPL catalytic" evidence="2">
    <location>
        <begin position="24"/>
        <end position="210"/>
    </location>
</feature>
<dbReference type="AlphaFoldDB" id="A0A2S6I3E5"/>
<protein>
    <submittedName>
        <fullName evidence="3">BirA family biotin operon repressor/biotin-[acetyl-CoA-carboxylase] ligase</fullName>
    </submittedName>
</protein>
<dbReference type="NCBIfam" id="TIGR00121">
    <property type="entry name" value="birA_ligase"/>
    <property type="match status" value="1"/>
</dbReference>
<dbReference type="EMBL" id="PTJC01000006">
    <property type="protein sequence ID" value="PPK85697.1"/>
    <property type="molecule type" value="Genomic_DNA"/>
</dbReference>
<dbReference type="Gene3D" id="3.30.930.10">
    <property type="entry name" value="Bira Bifunctional Protein, Domain 2"/>
    <property type="match status" value="1"/>
</dbReference>
<accession>A0A2S6I3E5</accession>
<evidence type="ECO:0000313" key="4">
    <source>
        <dbReference type="Proteomes" id="UP000237662"/>
    </source>
</evidence>
<evidence type="ECO:0000256" key="1">
    <source>
        <dbReference type="ARBA" id="ARBA00022598"/>
    </source>
</evidence>
<dbReference type="Proteomes" id="UP000237662">
    <property type="component" value="Unassembled WGS sequence"/>
</dbReference>
<dbReference type="Pfam" id="PF03099">
    <property type="entry name" value="BPL_LplA_LipB"/>
    <property type="match status" value="1"/>
</dbReference>
<dbReference type="InterPro" id="IPR004143">
    <property type="entry name" value="BPL_LPL_catalytic"/>
</dbReference>
<dbReference type="SUPFAM" id="SSF55681">
    <property type="entry name" value="Class II aaRS and biotin synthetases"/>
    <property type="match status" value="1"/>
</dbReference>
<dbReference type="InterPro" id="IPR004408">
    <property type="entry name" value="Biotin_CoA_COase_ligase"/>
</dbReference>
<dbReference type="GO" id="GO:0004077">
    <property type="term" value="F:biotin--[biotin carboxyl-carrier protein] ligase activity"/>
    <property type="evidence" value="ECO:0007669"/>
    <property type="project" value="InterPro"/>
</dbReference>
<sequence length="277" mass="31418">MKVANTVPKTGPLPLRSCKTNNLLTPKVARRFARLGSTNAALLDSLQRDEQLPAGTVYITDDQTAGKGQGTNRWHSSPAANLTFSLLLRPDRLAVNRIFSLTQLTSLAVLDGLLRYLPDLESHDPRIKWPNDLYAGGRKIGGILIQNGLRGDRVQWSVVGVGINVNERAFPPELRQSATSLRLLLGRDIDKAALLDAIFEAFSRRNRLLESGDVDALNTAYHRWLYRREERVDFLRLDDGRRFNARVRGVDTLGRLELTMEQDRVERFELRTLRWLH</sequence>
<dbReference type="InterPro" id="IPR045864">
    <property type="entry name" value="aa-tRNA-synth_II/BPL/LPL"/>
</dbReference>
<gene>
    <name evidence="3" type="ORF">CLV84_2600</name>
</gene>
<organism evidence="3 4">
    <name type="scientific">Neolewinella xylanilytica</name>
    <dbReference type="NCBI Taxonomy" id="1514080"/>
    <lineage>
        <taxon>Bacteria</taxon>
        <taxon>Pseudomonadati</taxon>
        <taxon>Bacteroidota</taxon>
        <taxon>Saprospiria</taxon>
        <taxon>Saprospirales</taxon>
        <taxon>Lewinellaceae</taxon>
        <taxon>Neolewinella</taxon>
    </lineage>
</organism>
<evidence type="ECO:0000259" key="2">
    <source>
        <dbReference type="PROSITE" id="PS51733"/>
    </source>
</evidence>
<dbReference type="PROSITE" id="PS51733">
    <property type="entry name" value="BPL_LPL_CATALYTIC"/>
    <property type="match status" value="1"/>
</dbReference>
<proteinExistence type="predicted"/>
<dbReference type="PANTHER" id="PTHR12835:SF5">
    <property type="entry name" value="BIOTIN--PROTEIN LIGASE"/>
    <property type="match status" value="1"/>
</dbReference>
<keyword evidence="4" id="KW-1185">Reference proteome</keyword>
<reference evidence="3 4" key="1">
    <citation type="submission" date="2018-02" db="EMBL/GenBank/DDBJ databases">
        <title>Genomic Encyclopedia of Archaeal and Bacterial Type Strains, Phase II (KMG-II): from individual species to whole genera.</title>
        <authorList>
            <person name="Goeker M."/>
        </authorList>
    </citation>
    <scope>NUCLEOTIDE SEQUENCE [LARGE SCALE GENOMIC DNA]</scope>
    <source>
        <strain evidence="3 4">DSM 29526</strain>
    </source>
</reference>
<comment type="caution">
    <text evidence="3">The sequence shown here is derived from an EMBL/GenBank/DDBJ whole genome shotgun (WGS) entry which is preliminary data.</text>
</comment>
<keyword evidence="1 3" id="KW-0436">Ligase</keyword>